<dbReference type="Proteomes" id="UP000623681">
    <property type="component" value="Unassembled WGS sequence"/>
</dbReference>
<feature type="domain" description="OmpA-like" evidence="9">
    <location>
        <begin position="119"/>
        <end position="240"/>
    </location>
</feature>
<evidence type="ECO:0000256" key="7">
    <source>
        <dbReference type="PROSITE-ProRule" id="PRU00473"/>
    </source>
</evidence>
<dbReference type="PANTHER" id="PTHR30329">
    <property type="entry name" value="STATOR ELEMENT OF FLAGELLAR MOTOR COMPLEX"/>
    <property type="match status" value="1"/>
</dbReference>
<feature type="transmembrane region" description="Helical" evidence="8">
    <location>
        <begin position="20"/>
        <end position="38"/>
    </location>
</feature>
<keyword evidence="11" id="KW-1185">Reference proteome</keyword>
<protein>
    <submittedName>
        <fullName evidence="10">OmpA family protein</fullName>
    </submittedName>
</protein>
<comment type="subcellular location">
    <subcellularLocation>
        <location evidence="1">Cell membrane</location>
        <topology evidence="1">Single-pass membrane protein</topology>
    </subcellularLocation>
</comment>
<dbReference type="Pfam" id="PF00691">
    <property type="entry name" value="OmpA"/>
    <property type="match status" value="1"/>
</dbReference>
<evidence type="ECO:0000256" key="2">
    <source>
        <dbReference type="ARBA" id="ARBA00008914"/>
    </source>
</evidence>
<dbReference type="PANTHER" id="PTHR30329:SF21">
    <property type="entry name" value="LIPOPROTEIN YIAD-RELATED"/>
    <property type="match status" value="1"/>
</dbReference>
<dbReference type="EMBL" id="JAESWA010000023">
    <property type="protein sequence ID" value="MBL4932937.1"/>
    <property type="molecule type" value="Genomic_DNA"/>
</dbReference>
<keyword evidence="4 8" id="KW-0812">Transmembrane</keyword>
<evidence type="ECO:0000256" key="6">
    <source>
        <dbReference type="ARBA" id="ARBA00023136"/>
    </source>
</evidence>
<reference evidence="10" key="1">
    <citation type="submission" date="2021-01" db="EMBL/GenBank/DDBJ databases">
        <title>Genome public.</title>
        <authorList>
            <person name="Liu C."/>
            <person name="Sun Q."/>
        </authorList>
    </citation>
    <scope>NUCLEOTIDE SEQUENCE</scope>
    <source>
        <strain evidence="10">YIM B02565</strain>
    </source>
</reference>
<evidence type="ECO:0000313" key="11">
    <source>
        <dbReference type="Proteomes" id="UP000623681"/>
    </source>
</evidence>
<evidence type="ECO:0000256" key="3">
    <source>
        <dbReference type="ARBA" id="ARBA00022475"/>
    </source>
</evidence>
<dbReference type="RefSeq" id="WP_202768318.1">
    <property type="nucleotide sequence ID" value="NZ_JAESWA010000023.1"/>
</dbReference>
<evidence type="ECO:0000256" key="4">
    <source>
        <dbReference type="ARBA" id="ARBA00022692"/>
    </source>
</evidence>
<comment type="caution">
    <text evidence="10">The sequence shown here is derived from an EMBL/GenBank/DDBJ whole genome shotgun (WGS) entry which is preliminary data.</text>
</comment>
<dbReference type="PROSITE" id="PS51123">
    <property type="entry name" value="OMPA_2"/>
    <property type="match status" value="1"/>
</dbReference>
<gene>
    <name evidence="10" type="ORF">JK634_14075</name>
</gene>
<dbReference type="AlphaFoldDB" id="A0A937K4R3"/>
<accession>A0A937K4R3</accession>
<organism evidence="10 11">
    <name type="scientific">Clostridium paridis</name>
    <dbReference type="NCBI Taxonomy" id="2803863"/>
    <lineage>
        <taxon>Bacteria</taxon>
        <taxon>Bacillati</taxon>
        <taxon>Bacillota</taxon>
        <taxon>Clostridia</taxon>
        <taxon>Eubacteriales</taxon>
        <taxon>Clostridiaceae</taxon>
        <taxon>Clostridium</taxon>
    </lineage>
</organism>
<dbReference type="CDD" id="cd07185">
    <property type="entry name" value="OmpA_C-like"/>
    <property type="match status" value="1"/>
</dbReference>
<dbReference type="GO" id="GO:0005886">
    <property type="term" value="C:plasma membrane"/>
    <property type="evidence" value="ECO:0007669"/>
    <property type="project" value="UniProtKB-SubCell"/>
</dbReference>
<keyword evidence="3" id="KW-1003">Cell membrane</keyword>
<keyword evidence="5 8" id="KW-1133">Transmembrane helix</keyword>
<sequence>MVRKRKNRGGQLSGDEWLGTFSHTITIVLIFFILLFSFSSVNENKLKGVSEALNNIVNGGGTNILSNNQSTPESDKVDTSKVMTEDTSSVNTNKQMLSKVNDFIKENNLGSVTEIKSDKRGITIDLKDTILFESEKADLIPESKNILDKLSTLLSSINNEIIIEGHTDNVPINNYKFSSNWELSSIRAVNIVRYFTEVKKLEPSRFQASGYGEFRPLVDNSTPENRAKNRRVDILIVATSKGE</sequence>
<dbReference type="InterPro" id="IPR006665">
    <property type="entry name" value="OmpA-like"/>
</dbReference>
<comment type="similarity">
    <text evidence="2">Belongs to the MotB family.</text>
</comment>
<keyword evidence="6 7" id="KW-0472">Membrane</keyword>
<proteinExistence type="inferred from homology"/>
<dbReference type="SUPFAM" id="SSF103088">
    <property type="entry name" value="OmpA-like"/>
    <property type="match status" value="1"/>
</dbReference>
<dbReference type="Pfam" id="PF13677">
    <property type="entry name" value="MotB_plug"/>
    <property type="match status" value="1"/>
</dbReference>
<evidence type="ECO:0000256" key="5">
    <source>
        <dbReference type="ARBA" id="ARBA00022989"/>
    </source>
</evidence>
<name>A0A937K4R3_9CLOT</name>
<dbReference type="Gene3D" id="3.30.1330.60">
    <property type="entry name" value="OmpA-like domain"/>
    <property type="match status" value="1"/>
</dbReference>
<evidence type="ECO:0000256" key="1">
    <source>
        <dbReference type="ARBA" id="ARBA00004162"/>
    </source>
</evidence>
<evidence type="ECO:0000256" key="8">
    <source>
        <dbReference type="SAM" id="Phobius"/>
    </source>
</evidence>
<dbReference type="InterPro" id="IPR050330">
    <property type="entry name" value="Bact_OuterMem_StrucFunc"/>
</dbReference>
<dbReference type="InterPro" id="IPR025713">
    <property type="entry name" value="MotB-like_N_dom"/>
</dbReference>
<evidence type="ECO:0000313" key="10">
    <source>
        <dbReference type="EMBL" id="MBL4932937.1"/>
    </source>
</evidence>
<dbReference type="InterPro" id="IPR036737">
    <property type="entry name" value="OmpA-like_sf"/>
</dbReference>
<evidence type="ECO:0000259" key="9">
    <source>
        <dbReference type="PROSITE" id="PS51123"/>
    </source>
</evidence>